<dbReference type="AlphaFoldDB" id="A0A413SGK3"/>
<dbReference type="RefSeq" id="WP_118591891.1">
    <property type="nucleotide sequence ID" value="NZ_QSFP01000013.1"/>
</dbReference>
<dbReference type="Proteomes" id="UP000479531">
    <property type="component" value="Unassembled WGS sequence"/>
</dbReference>
<gene>
    <name evidence="2" type="ORF">DW927_12395</name>
    <name evidence="1" type="ORF">GCK47_17585</name>
</gene>
<protein>
    <submittedName>
        <fullName evidence="2">Uncharacterized protein</fullName>
    </submittedName>
</protein>
<accession>A0A413SGK3</accession>
<evidence type="ECO:0000313" key="3">
    <source>
        <dbReference type="Proteomes" id="UP000284465"/>
    </source>
</evidence>
<evidence type="ECO:0000313" key="1">
    <source>
        <dbReference type="EMBL" id="MVQ47438.1"/>
    </source>
</evidence>
<reference evidence="1 4" key="2">
    <citation type="submission" date="2019-10" db="EMBL/GenBank/DDBJ databases">
        <title>Roseburia spp. ameliorate alcoholic fatty liver via restoration of gut barrier function.</title>
        <authorList>
            <person name="Seo B."/>
            <person name="Ko G."/>
        </authorList>
    </citation>
    <scope>NUCLEOTIDE SEQUENCE [LARGE SCALE GENOMIC DNA]</scope>
    <source>
        <strain evidence="1 4">SNUG30017</strain>
    </source>
</reference>
<dbReference type="EMBL" id="WGGT01000036">
    <property type="protein sequence ID" value="MVQ47438.1"/>
    <property type="molecule type" value="Genomic_DNA"/>
</dbReference>
<name>A0A413SGK3_9FIRM</name>
<sequence>MGYLTSADYESCLKVLESIKKIYIDWVPDNVKCLEDAYSLVTFEYSRDTDQEVHSQVTLEMETGRDIPLTEWAFKNGIDASYARAKARRGGYLTAKKIGRDWFISELEENKDKRRK</sequence>
<comment type="caution">
    <text evidence="2">The sequence shown here is derived from an EMBL/GenBank/DDBJ whole genome shotgun (WGS) entry which is preliminary data.</text>
</comment>
<evidence type="ECO:0000313" key="4">
    <source>
        <dbReference type="Proteomes" id="UP000479531"/>
    </source>
</evidence>
<evidence type="ECO:0000313" key="2">
    <source>
        <dbReference type="EMBL" id="RHA66330.1"/>
    </source>
</evidence>
<proteinExistence type="predicted"/>
<organism evidence="2 3">
    <name type="scientific">Roseburia intestinalis</name>
    <dbReference type="NCBI Taxonomy" id="166486"/>
    <lineage>
        <taxon>Bacteria</taxon>
        <taxon>Bacillati</taxon>
        <taxon>Bacillota</taxon>
        <taxon>Clostridia</taxon>
        <taxon>Lachnospirales</taxon>
        <taxon>Lachnospiraceae</taxon>
        <taxon>Roseburia</taxon>
    </lineage>
</organism>
<dbReference type="EMBL" id="QSFP01000013">
    <property type="protein sequence ID" value="RHA66330.1"/>
    <property type="molecule type" value="Genomic_DNA"/>
</dbReference>
<reference evidence="2 3" key="1">
    <citation type="submission" date="2018-08" db="EMBL/GenBank/DDBJ databases">
        <title>A genome reference for cultivated species of the human gut microbiota.</title>
        <authorList>
            <person name="Zou Y."/>
            <person name="Xue W."/>
            <person name="Luo G."/>
        </authorList>
    </citation>
    <scope>NUCLEOTIDE SEQUENCE [LARGE SCALE GENOMIC DNA]</scope>
    <source>
        <strain evidence="2 3">AM43-11</strain>
    </source>
</reference>
<dbReference type="Proteomes" id="UP000284465">
    <property type="component" value="Unassembled WGS sequence"/>
</dbReference>